<feature type="domain" description="RlpA-like protein double-psi beta-barrel" evidence="6">
    <location>
        <begin position="29"/>
        <end position="119"/>
    </location>
</feature>
<protein>
    <recommendedName>
        <fullName evidence="3">Probable endolytic peptidoglycan transglycosylase RlpA</fullName>
        <ecNumber evidence="3">4.2.2.-</ecNumber>
    </recommendedName>
</protein>
<comment type="caution">
    <text evidence="7">The sequence shown here is derived from an EMBL/GenBank/DDBJ whole genome shotgun (WGS) entry which is preliminary data.</text>
</comment>
<proteinExistence type="inferred from homology"/>
<dbReference type="InterPro" id="IPR009009">
    <property type="entry name" value="RlpA-like_DPBB"/>
</dbReference>
<sequence length="129" mass="13736">MVSAYSRLFFSLALGASLLVGCAGSKAYTETGKASYYADKFDGRKTASGVPYRPGKRTAAHKTLPFGTVVRVTNQQNGRSVKVTINDRGPHVKGRVIDLSKKAARKIGVDKAGVAPVQVRVVRQASAAR</sequence>
<feature type="chain" id="PRO_5040828579" description="Probable endolytic peptidoglycan transglycosylase RlpA" evidence="5">
    <location>
        <begin position="28"/>
        <end position="129"/>
    </location>
</feature>
<dbReference type="RefSeq" id="WP_059071571.1">
    <property type="nucleotide sequence ID" value="NZ_LNAL01000008.1"/>
</dbReference>
<evidence type="ECO:0000313" key="8">
    <source>
        <dbReference type="Proteomes" id="UP000054223"/>
    </source>
</evidence>
<keyword evidence="3" id="KW-1003">Cell membrane</keyword>
<dbReference type="HAMAP" id="MF_02071">
    <property type="entry name" value="RlpA"/>
    <property type="match status" value="1"/>
</dbReference>
<dbReference type="SUPFAM" id="SSF50685">
    <property type="entry name" value="Barwin-like endoglucanases"/>
    <property type="match status" value="1"/>
</dbReference>
<dbReference type="EC" id="4.2.2.-" evidence="3"/>
<dbReference type="PANTHER" id="PTHR34183">
    <property type="entry name" value="ENDOLYTIC PEPTIDOGLYCAN TRANSGLYCOSYLASE RLPA"/>
    <property type="match status" value="1"/>
</dbReference>
<dbReference type="Proteomes" id="UP000054223">
    <property type="component" value="Unassembled WGS sequence"/>
</dbReference>
<dbReference type="Gene3D" id="2.40.40.10">
    <property type="entry name" value="RlpA-like domain"/>
    <property type="match status" value="1"/>
</dbReference>
<keyword evidence="3" id="KW-0472">Membrane</keyword>
<comment type="function">
    <text evidence="3">Lytic transglycosylase with a strong preference for naked glycan strands that lack stem peptides.</text>
</comment>
<comment type="similarity">
    <text evidence="3 4">Belongs to the RlpA family.</text>
</comment>
<accession>A0A9X0HHA2</accession>
<dbReference type="InterPro" id="IPR034718">
    <property type="entry name" value="RlpA"/>
</dbReference>
<evidence type="ECO:0000256" key="4">
    <source>
        <dbReference type="RuleBase" id="RU003495"/>
    </source>
</evidence>
<keyword evidence="5" id="KW-0732">Signal</keyword>
<dbReference type="OrthoDB" id="9779128at2"/>
<dbReference type="CDD" id="cd22268">
    <property type="entry name" value="DPBB_RlpA-like"/>
    <property type="match status" value="1"/>
</dbReference>
<reference evidence="7 8" key="1">
    <citation type="submission" date="2015-11" db="EMBL/GenBank/DDBJ databases">
        <title>Solirubrum puertoriconensis gen. nov. an environmental bacteria isolated in Puerto Rico.</title>
        <authorList>
            <person name="Cuebas-Irizarry M.F."/>
            <person name="Montalvo-Rodriguez R."/>
        </authorList>
    </citation>
    <scope>NUCLEOTIDE SEQUENCE [LARGE SCALE GENOMIC DNA]</scope>
    <source>
        <strain evidence="7 8">MC1A</strain>
    </source>
</reference>
<comment type="subcellular location">
    <subcellularLocation>
        <location evidence="3">Cell membrane</location>
        <topology evidence="3">Lipid-anchor</topology>
    </subcellularLocation>
</comment>
<evidence type="ECO:0000256" key="2">
    <source>
        <dbReference type="ARBA" id="ARBA00023316"/>
    </source>
</evidence>
<gene>
    <name evidence="3" type="primary">rlpA</name>
    <name evidence="7" type="ORF">ASU33_00365</name>
</gene>
<dbReference type="InterPro" id="IPR012997">
    <property type="entry name" value="RplA"/>
</dbReference>
<dbReference type="GO" id="GO:0005886">
    <property type="term" value="C:plasma membrane"/>
    <property type="evidence" value="ECO:0007669"/>
    <property type="project" value="UniProtKB-SubCell"/>
</dbReference>
<keyword evidence="3" id="KW-0449">Lipoprotein</keyword>
<dbReference type="Pfam" id="PF03330">
    <property type="entry name" value="DPBB_1"/>
    <property type="match status" value="1"/>
</dbReference>
<dbReference type="PROSITE" id="PS51257">
    <property type="entry name" value="PROKAR_LIPOPROTEIN"/>
    <property type="match status" value="1"/>
</dbReference>
<dbReference type="GO" id="GO:0008932">
    <property type="term" value="F:lytic endotransglycosylase activity"/>
    <property type="evidence" value="ECO:0007669"/>
    <property type="project" value="UniProtKB-UniRule"/>
</dbReference>
<keyword evidence="2 3" id="KW-0961">Cell wall biogenesis/degradation</keyword>
<keyword evidence="8" id="KW-1185">Reference proteome</keyword>
<name>A0A9X0HHA2_SOLP1</name>
<dbReference type="AlphaFoldDB" id="A0A9X0HHA2"/>
<evidence type="ECO:0000313" key="7">
    <source>
        <dbReference type="EMBL" id="KUG05877.1"/>
    </source>
</evidence>
<keyword evidence="1 3" id="KW-0456">Lyase</keyword>
<organism evidence="7 8">
    <name type="scientific">Solirubrum puertoriconensis</name>
    <dbReference type="NCBI Taxonomy" id="1751427"/>
    <lineage>
        <taxon>Bacteria</taxon>
        <taxon>Pseudomonadati</taxon>
        <taxon>Bacteroidota</taxon>
        <taxon>Cytophagia</taxon>
        <taxon>Cytophagales</taxon>
    </lineage>
</organism>
<evidence type="ECO:0000256" key="1">
    <source>
        <dbReference type="ARBA" id="ARBA00023239"/>
    </source>
</evidence>
<dbReference type="InterPro" id="IPR036908">
    <property type="entry name" value="RlpA-like_sf"/>
</dbReference>
<dbReference type="GO" id="GO:0071555">
    <property type="term" value="P:cell wall organization"/>
    <property type="evidence" value="ECO:0007669"/>
    <property type="project" value="UniProtKB-KW"/>
</dbReference>
<dbReference type="EMBL" id="LNAL01000008">
    <property type="protein sequence ID" value="KUG05877.1"/>
    <property type="molecule type" value="Genomic_DNA"/>
</dbReference>
<evidence type="ECO:0000259" key="6">
    <source>
        <dbReference type="Pfam" id="PF03330"/>
    </source>
</evidence>
<keyword evidence="3" id="KW-0564">Palmitate</keyword>
<evidence type="ECO:0000256" key="3">
    <source>
        <dbReference type="HAMAP-Rule" id="MF_02071"/>
    </source>
</evidence>
<dbReference type="GO" id="GO:0000270">
    <property type="term" value="P:peptidoglycan metabolic process"/>
    <property type="evidence" value="ECO:0007669"/>
    <property type="project" value="UniProtKB-UniRule"/>
</dbReference>
<evidence type="ECO:0000256" key="5">
    <source>
        <dbReference type="SAM" id="SignalP"/>
    </source>
</evidence>
<dbReference type="PANTHER" id="PTHR34183:SF8">
    <property type="entry name" value="ENDOLYTIC PEPTIDOGLYCAN TRANSGLYCOSYLASE RLPA-RELATED"/>
    <property type="match status" value="1"/>
</dbReference>
<feature type="signal peptide" evidence="5">
    <location>
        <begin position="1"/>
        <end position="27"/>
    </location>
</feature>
<dbReference type="NCBIfam" id="TIGR00413">
    <property type="entry name" value="rlpA"/>
    <property type="match status" value="1"/>
</dbReference>